<organism evidence="2 3">
    <name type="scientific">Rubroshorea leprosula</name>
    <dbReference type="NCBI Taxonomy" id="152421"/>
    <lineage>
        <taxon>Eukaryota</taxon>
        <taxon>Viridiplantae</taxon>
        <taxon>Streptophyta</taxon>
        <taxon>Embryophyta</taxon>
        <taxon>Tracheophyta</taxon>
        <taxon>Spermatophyta</taxon>
        <taxon>Magnoliopsida</taxon>
        <taxon>eudicotyledons</taxon>
        <taxon>Gunneridae</taxon>
        <taxon>Pentapetalae</taxon>
        <taxon>rosids</taxon>
        <taxon>malvids</taxon>
        <taxon>Malvales</taxon>
        <taxon>Dipterocarpaceae</taxon>
        <taxon>Rubroshorea</taxon>
    </lineage>
</organism>
<evidence type="ECO:0000313" key="3">
    <source>
        <dbReference type="Proteomes" id="UP001054252"/>
    </source>
</evidence>
<sequence>MIIPKKLTDQMQVRAKKQLNEKSETDLKLEIQFNLTRHSSLAKEGLKTNTEDQIAMATVSAPYSHPERMMTGGEDDDWRRRGRSVLSMEEGGERRRAEIGEVIVESPTAGIGEAVG</sequence>
<feature type="region of interest" description="Disordered" evidence="1">
    <location>
        <begin position="60"/>
        <end position="101"/>
    </location>
</feature>
<protein>
    <submittedName>
        <fullName evidence="2">Uncharacterized protein</fullName>
    </submittedName>
</protein>
<keyword evidence="3" id="KW-1185">Reference proteome</keyword>
<proteinExistence type="predicted"/>
<gene>
    <name evidence="2" type="ORF">SLEP1_g57347</name>
</gene>
<accession>A0AAV5MKY4</accession>
<reference evidence="2 3" key="1">
    <citation type="journal article" date="2021" name="Commun. Biol.">
        <title>The genome of Shorea leprosula (Dipterocarpaceae) highlights the ecological relevance of drought in aseasonal tropical rainforests.</title>
        <authorList>
            <person name="Ng K.K.S."/>
            <person name="Kobayashi M.J."/>
            <person name="Fawcett J.A."/>
            <person name="Hatakeyama M."/>
            <person name="Paape T."/>
            <person name="Ng C.H."/>
            <person name="Ang C.C."/>
            <person name="Tnah L.H."/>
            <person name="Lee C.T."/>
            <person name="Nishiyama T."/>
            <person name="Sese J."/>
            <person name="O'Brien M.J."/>
            <person name="Copetti D."/>
            <person name="Mohd Noor M.I."/>
            <person name="Ong R.C."/>
            <person name="Putra M."/>
            <person name="Sireger I.Z."/>
            <person name="Indrioko S."/>
            <person name="Kosugi Y."/>
            <person name="Izuno A."/>
            <person name="Isagi Y."/>
            <person name="Lee S.L."/>
            <person name="Shimizu K.K."/>
        </authorList>
    </citation>
    <scope>NUCLEOTIDE SEQUENCE [LARGE SCALE GENOMIC DNA]</scope>
    <source>
        <strain evidence="2">214</strain>
    </source>
</reference>
<dbReference type="AlphaFoldDB" id="A0AAV5MKY4"/>
<dbReference type="Proteomes" id="UP001054252">
    <property type="component" value="Unassembled WGS sequence"/>
</dbReference>
<comment type="caution">
    <text evidence="2">The sequence shown here is derived from an EMBL/GenBank/DDBJ whole genome shotgun (WGS) entry which is preliminary data.</text>
</comment>
<evidence type="ECO:0000313" key="2">
    <source>
        <dbReference type="EMBL" id="GKV50646.1"/>
    </source>
</evidence>
<name>A0AAV5MKY4_9ROSI</name>
<dbReference type="EMBL" id="BPVZ01000383">
    <property type="protein sequence ID" value="GKV50646.1"/>
    <property type="molecule type" value="Genomic_DNA"/>
</dbReference>
<evidence type="ECO:0000256" key="1">
    <source>
        <dbReference type="SAM" id="MobiDB-lite"/>
    </source>
</evidence>